<dbReference type="Proteomes" id="UP000886667">
    <property type="component" value="Unassembled WGS sequence"/>
</dbReference>
<dbReference type="EMBL" id="JAEPCM010000450">
    <property type="protein sequence ID" value="MCG7947217.1"/>
    <property type="molecule type" value="Genomic_DNA"/>
</dbReference>
<organism evidence="1 2">
    <name type="scientific">Candidatus Thiodiazotropha taylori</name>
    <dbReference type="NCBI Taxonomy" id="2792791"/>
    <lineage>
        <taxon>Bacteria</taxon>
        <taxon>Pseudomonadati</taxon>
        <taxon>Pseudomonadota</taxon>
        <taxon>Gammaproteobacteria</taxon>
        <taxon>Chromatiales</taxon>
        <taxon>Sedimenticolaceae</taxon>
        <taxon>Candidatus Thiodiazotropha</taxon>
    </lineage>
</organism>
<protein>
    <submittedName>
        <fullName evidence="1">Uncharacterized protein</fullName>
    </submittedName>
</protein>
<reference evidence="1" key="1">
    <citation type="journal article" date="2021" name="Proc. Natl. Acad. Sci. U.S.A.">
        <title>Global biogeography of chemosynthetic symbionts reveals both localized and globally distributed symbiont groups. .</title>
        <authorList>
            <person name="Osvatic J.T."/>
            <person name="Wilkins L.G.E."/>
            <person name="Leibrecht L."/>
            <person name="Leray M."/>
            <person name="Zauner S."/>
            <person name="Polzin J."/>
            <person name="Camacho Y."/>
            <person name="Gros O."/>
            <person name="van Gils J.A."/>
            <person name="Eisen J.A."/>
            <person name="Petersen J.M."/>
            <person name="Yuen B."/>
        </authorList>
    </citation>
    <scope>NUCLEOTIDE SEQUENCE</scope>
    <source>
        <strain evidence="1">MAGclacostrist064TRANS</strain>
    </source>
</reference>
<comment type="caution">
    <text evidence="1">The sequence shown here is derived from an EMBL/GenBank/DDBJ whole genome shotgun (WGS) entry which is preliminary data.</text>
</comment>
<gene>
    <name evidence="1" type="ORF">JAZ07_12805</name>
</gene>
<accession>A0A9E4KF78</accession>
<sequence length="215" mass="24441">MEKNRIIPEKGVAGEDELILARSVLLDNMFSGKVPPEEILRCVRRYSEVTHWEEVLCAAIYPKAEKLIAIVSRHQPEGYSGILRRHGSVQYVRFFIDWGDQSGFQALGLSHFKVCDAASDEPEDRFPVCHLVSLGFNADRYWESLMQGYRPVVRAVLSWNQVPELDPEFVPVFGNRIDSQIRVDSEKELLLHFKMPISGSHQQGDGRPPCVMSVS</sequence>
<proteinExistence type="predicted"/>
<dbReference type="AlphaFoldDB" id="A0A9E4KF78"/>
<name>A0A9E4KF78_9GAMM</name>
<evidence type="ECO:0000313" key="1">
    <source>
        <dbReference type="EMBL" id="MCG7947217.1"/>
    </source>
</evidence>
<evidence type="ECO:0000313" key="2">
    <source>
        <dbReference type="Proteomes" id="UP000886667"/>
    </source>
</evidence>